<dbReference type="InterPro" id="IPR002035">
    <property type="entry name" value="VWF_A"/>
</dbReference>
<dbReference type="PROSITE" id="PS50234">
    <property type="entry name" value="VWFA"/>
    <property type="match status" value="2"/>
</dbReference>
<feature type="domain" description="VWFA" evidence="1">
    <location>
        <begin position="886"/>
        <end position="1056"/>
    </location>
</feature>
<dbReference type="SMART" id="SM00327">
    <property type="entry name" value="VWA"/>
    <property type="match status" value="2"/>
</dbReference>
<protein>
    <recommendedName>
        <fullName evidence="1">VWFA domain-containing protein</fullName>
    </recommendedName>
</protein>
<sequence length="1267" mass="141315">MVQGAEACNEFPVLVRVTVAPLRRAVEMPRSSVDIIVVLNVKTNDVKEAMIMLVERLSSNDRLTILFSRICTQTQHVMELTYMSDHGRAVARLKFNELAHGHVQQYSEYDTSALQEAAQILRQRGVEESTNRTGCIMHVWTGPMHPEIHEQDISQEFPVHTIAIGNHEAGSMKHLAEKTSGTYSFIKGRNLDNIKYALVLFIARITSVAARSVRITLKADEGVTISSIASGCYSSLVSSDNRFGTIDLYNICAGEQKNFIVYLKVPQGKEKLVTVGGGYQGLNTSEELVGMDVVIARPRRKCRPDEVIIHPKVAAELLRIRLMKVVLDRNGDSIESMWDKMKNSDEGRDAQEETFTDLDKDVIEMGGQDRDKMELSWLNSHEWQRATTKDIASSSGAFQILEQQHTSLVKIEGFTRSKAMMGSEACDKFPVLVRVTAAPWRHTGEMPRDGVDVVVMLDINRNMQVERLEHVKQAMFIVTDKLGRNDRLSIVLLKSDTHRLMELTYMSDDHGRDAARFKISQLKVSSGRYMCHSASAALQEGAQILRGRGAEESTSRLGCMLFLSDGKYPEILQIKISHEFPVHTFGLGADHNPKVLKYIADMTSGTYSFVDQDTSNIKDALMLFITGLTSIAAKSIMITLMVHSGIEIASIESGGYIHDVKSDKMSGTININHIYASEQKDFIVNLTVWNGRKKLVTINGQYKSINGSMSLDQTDLSLLRPWSTCSPDKLAIHHDVATELMRTKLQKGVSAMLEKDVTAQGLQKMWEVIKDSDIGHATPEKALYGLSMDVAEMQRDVSGLAYMMSWLSCHKWQRATTKGARAPYKSTVVQTIWPHTDKGGSMVKVETFTRSRAVPSEDPCNNFPVLVRVAAEPWRCAEEMPRVGIDIVAVLDVSMRMQGKKLDHMKQAMMVVIDRLGANDRLSIVSFNTYENRLMKLTYMSDHVRDIARLKINKLSASGQNDMGAALREGAQILSWRGAECSHRVGCMMLLSDGKYSEIFQTKLNSEFPVHTFGLGTDHNPDVMKYIADMTSGTYTFMNQGIDRIKDAVVLFITGLTSVAAMSIKITLRTGEGITISSIESSGDINHVKSDDESGTIDIYNIYAGEQKDFIVYLTVANGKKELMTVGGRYLGYDTVKHLTYTDVHVQRPHQKCLPGDLAIQPDVAAELVRIRLKKGISAMLEQGPSSTEMHQLWDGIINSDEGRGTPDEILSGLSMDLTEMKRDIEHPEEYKKSGLAYMLSWLTSKKCQRATTKAHPPALVVPKSKP</sequence>
<proteinExistence type="predicted"/>
<dbReference type="Pfam" id="PF13768">
    <property type="entry name" value="VWA_3"/>
    <property type="match status" value="3"/>
</dbReference>
<keyword evidence="3" id="KW-1185">Reference proteome</keyword>
<dbReference type="InterPro" id="IPR051266">
    <property type="entry name" value="CLCR"/>
</dbReference>
<evidence type="ECO:0000313" key="2">
    <source>
        <dbReference type="EMBL" id="KAK1692622.1"/>
    </source>
</evidence>
<dbReference type="InterPro" id="IPR032838">
    <property type="entry name" value="Vwaint_dom"/>
</dbReference>
<name>A0AAD8TV11_LOLMU</name>
<organism evidence="2 3">
    <name type="scientific">Lolium multiflorum</name>
    <name type="common">Italian ryegrass</name>
    <name type="synonym">Lolium perenne subsp. multiflorum</name>
    <dbReference type="NCBI Taxonomy" id="4521"/>
    <lineage>
        <taxon>Eukaryota</taxon>
        <taxon>Viridiplantae</taxon>
        <taxon>Streptophyta</taxon>
        <taxon>Embryophyta</taxon>
        <taxon>Tracheophyta</taxon>
        <taxon>Spermatophyta</taxon>
        <taxon>Magnoliopsida</taxon>
        <taxon>Liliopsida</taxon>
        <taxon>Poales</taxon>
        <taxon>Poaceae</taxon>
        <taxon>BOP clade</taxon>
        <taxon>Pooideae</taxon>
        <taxon>Poodae</taxon>
        <taxon>Poeae</taxon>
        <taxon>Poeae Chloroplast Group 2 (Poeae type)</taxon>
        <taxon>Loliodinae</taxon>
        <taxon>Loliinae</taxon>
        <taxon>Lolium</taxon>
    </lineage>
</organism>
<dbReference type="PANTHER" id="PTHR10579:SF57">
    <property type="entry name" value="OS11G0687100 PROTEIN"/>
    <property type="match status" value="1"/>
</dbReference>
<comment type="caution">
    <text evidence="2">The sequence shown here is derived from an EMBL/GenBank/DDBJ whole genome shotgun (WGS) entry which is preliminary data.</text>
</comment>
<dbReference type="EMBL" id="JAUUTY010000001">
    <property type="protein sequence ID" value="KAK1692622.1"/>
    <property type="molecule type" value="Genomic_DNA"/>
</dbReference>
<dbReference type="Pfam" id="PF14624">
    <property type="entry name" value="Vwaint"/>
    <property type="match status" value="1"/>
</dbReference>
<feature type="domain" description="VWFA" evidence="1">
    <location>
        <begin position="452"/>
        <end position="628"/>
    </location>
</feature>
<gene>
    <name evidence="2" type="ORF">QYE76_009319</name>
</gene>
<dbReference type="AlphaFoldDB" id="A0AAD8TV11"/>
<accession>A0AAD8TV11</accession>
<evidence type="ECO:0000259" key="1">
    <source>
        <dbReference type="PROSITE" id="PS50234"/>
    </source>
</evidence>
<dbReference type="Gene3D" id="3.40.50.410">
    <property type="entry name" value="von Willebrand factor, type A domain"/>
    <property type="match status" value="3"/>
</dbReference>
<dbReference type="SUPFAM" id="SSF53300">
    <property type="entry name" value="vWA-like"/>
    <property type="match status" value="3"/>
</dbReference>
<evidence type="ECO:0000313" key="3">
    <source>
        <dbReference type="Proteomes" id="UP001231189"/>
    </source>
</evidence>
<dbReference type="Proteomes" id="UP001231189">
    <property type="component" value="Unassembled WGS sequence"/>
</dbReference>
<reference evidence="2" key="1">
    <citation type="submission" date="2023-07" db="EMBL/GenBank/DDBJ databases">
        <title>A chromosome-level genome assembly of Lolium multiflorum.</title>
        <authorList>
            <person name="Chen Y."/>
            <person name="Copetti D."/>
            <person name="Kolliker R."/>
            <person name="Studer B."/>
        </authorList>
    </citation>
    <scope>NUCLEOTIDE SEQUENCE</scope>
    <source>
        <strain evidence="2">02402/16</strain>
        <tissue evidence="2">Leaf</tissue>
    </source>
</reference>
<dbReference type="InterPro" id="IPR036465">
    <property type="entry name" value="vWFA_dom_sf"/>
</dbReference>
<dbReference type="PANTHER" id="PTHR10579">
    <property type="entry name" value="CALCIUM-ACTIVATED CHLORIDE CHANNEL REGULATOR"/>
    <property type="match status" value="1"/>
</dbReference>